<keyword evidence="4" id="KW-0547">Nucleotide-binding</keyword>
<dbReference type="GO" id="GO:0000131">
    <property type="term" value="C:incipient cellular bud site"/>
    <property type="evidence" value="ECO:0007669"/>
    <property type="project" value="UniProtKB-ARBA"/>
</dbReference>
<feature type="compositionally biased region" description="Low complexity" evidence="9">
    <location>
        <begin position="45"/>
        <end position="56"/>
    </location>
</feature>
<evidence type="ECO:0000256" key="9">
    <source>
        <dbReference type="SAM" id="MobiDB-lite"/>
    </source>
</evidence>
<dbReference type="Gene3D" id="3.40.50.300">
    <property type="entry name" value="P-loop containing nucleotide triphosphate hydrolases"/>
    <property type="match status" value="1"/>
</dbReference>
<reference evidence="13 14" key="1">
    <citation type="journal article" date="2016" name="Sci. Rep.">
        <title>Penicillium arizonense, a new, genome sequenced fungal species, reveals a high chemical diversity in secreted metabolites.</title>
        <authorList>
            <person name="Grijseels S."/>
            <person name="Nielsen J.C."/>
            <person name="Randelovic M."/>
            <person name="Nielsen J."/>
            <person name="Nielsen K.F."/>
            <person name="Workman M."/>
            <person name="Frisvad J.C."/>
        </authorList>
    </citation>
    <scope>NUCLEOTIDE SEQUENCE [LARGE SCALE GENOMIC DNA]</scope>
    <source>
        <strain evidence="13 14">CBS 141311</strain>
    </source>
</reference>
<dbReference type="Pfam" id="PF10396">
    <property type="entry name" value="TrmE_N"/>
    <property type="match status" value="1"/>
</dbReference>
<keyword evidence="14" id="KW-1185">Reference proteome</keyword>
<feature type="region of interest" description="Disordered" evidence="9">
    <location>
        <begin position="333"/>
        <end position="353"/>
    </location>
</feature>
<feature type="compositionally biased region" description="Acidic residues" evidence="9">
    <location>
        <begin position="1781"/>
        <end position="1796"/>
    </location>
</feature>
<dbReference type="Proteomes" id="UP000177622">
    <property type="component" value="Unassembled WGS sequence"/>
</dbReference>
<dbReference type="InterPro" id="IPR042201">
    <property type="entry name" value="FH2_Formin_sf"/>
</dbReference>
<dbReference type="FunFam" id="1.10.238.150:FF:000003">
    <property type="entry name" value="Cytokinesis protein SepA"/>
    <property type="match status" value="1"/>
</dbReference>
<evidence type="ECO:0000259" key="11">
    <source>
        <dbReference type="PROSITE" id="PS51232"/>
    </source>
</evidence>
<dbReference type="Pfam" id="PF02181">
    <property type="entry name" value="FH2"/>
    <property type="match status" value="1"/>
</dbReference>
<keyword evidence="5 8" id="KW-0175">Coiled coil</keyword>
<dbReference type="InterPro" id="IPR015425">
    <property type="entry name" value="FH2_Formin"/>
</dbReference>
<dbReference type="FunFam" id="3.40.50.300:FF:001916">
    <property type="entry name" value="Mitochondrial GTPase (Mss1), putative"/>
    <property type="match status" value="1"/>
</dbReference>
<feature type="compositionally biased region" description="Basic and acidic residues" evidence="9">
    <location>
        <begin position="1"/>
        <end position="11"/>
    </location>
</feature>
<accession>A0A1F5LD76</accession>
<feature type="region of interest" description="Disordered" evidence="9">
    <location>
        <begin position="1606"/>
        <end position="1796"/>
    </location>
</feature>
<feature type="compositionally biased region" description="Basic and acidic residues" evidence="9">
    <location>
        <begin position="24"/>
        <end position="35"/>
    </location>
</feature>
<dbReference type="GO" id="GO:0031267">
    <property type="term" value="F:small GTPase binding"/>
    <property type="evidence" value="ECO:0007669"/>
    <property type="project" value="InterPro"/>
</dbReference>
<dbReference type="InterPro" id="IPR010473">
    <property type="entry name" value="GTPase-bd"/>
</dbReference>
<dbReference type="Gene3D" id="3.30.1360.120">
    <property type="entry name" value="Probable tRNA modification gtpase trme, domain 1"/>
    <property type="match status" value="1"/>
</dbReference>
<dbReference type="FunFam" id="1.20.58.2220:FF:000006">
    <property type="entry name" value="Cytokinesis protein sepA"/>
    <property type="match status" value="1"/>
</dbReference>
<dbReference type="InterPro" id="IPR010472">
    <property type="entry name" value="FH3_dom"/>
</dbReference>
<dbReference type="PANTHER" id="PTHR47102">
    <property type="entry name" value="PROTEIN BNI1"/>
    <property type="match status" value="1"/>
</dbReference>
<dbReference type="InterPro" id="IPR011989">
    <property type="entry name" value="ARM-like"/>
</dbReference>
<feature type="compositionally biased region" description="Polar residues" evidence="9">
    <location>
        <begin position="210"/>
        <end position="237"/>
    </location>
</feature>
<feature type="region of interest" description="Disordered" evidence="9">
    <location>
        <begin position="1573"/>
        <end position="1594"/>
    </location>
</feature>
<evidence type="ECO:0000256" key="4">
    <source>
        <dbReference type="ARBA" id="ARBA00022741"/>
    </source>
</evidence>
<dbReference type="SMART" id="SM01139">
    <property type="entry name" value="Drf_FH3"/>
    <property type="match status" value="1"/>
</dbReference>
<feature type="region of interest" description="Disordered" evidence="9">
    <location>
        <begin position="981"/>
        <end position="1135"/>
    </location>
</feature>
<dbReference type="InterPro" id="IPR005225">
    <property type="entry name" value="Small_GTP-bd"/>
</dbReference>
<evidence type="ECO:0000256" key="6">
    <source>
        <dbReference type="ARBA" id="ARBA00023134"/>
    </source>
</evidence>
<feature type="region of interest" description="Disordered" evidence="9">
    <location>
        <begin position="893"/>
        <end position="924"/>
    </location>
</feature>
<comment type="subcellular location">
    <subcellularLocation>
        <location evidence="1">Mitochondrion</location>
    </subcellularLocation>
</comment>
<proteinExistence type="inferred from homology"/>
<organism evidence="13 14">
    <name type="scientific">Penicillium arizonense</name>
    <dbReference type="NCBI Taxonomy" id="1835702"/>
    <lineage>
        <taxon>Eukaryota</taxon>
        <taxon>Fungi</taxon>
        <taxon>Dikarya</taxon>
        <taxon>Ascomycota</taxon>
        <taxon>Pezizomycotina</taxon>
        <taxon>Eurotiomycetes</taxon>
        <taxon>Eurotiomycetidae</taxon>
        <taxon>Eurotiales</taxon>
        <taxon>Aspergillaceae</taxon>
        <taxon>Penicillium</taxon>
    </lineage>
</organism>
<dbReference type="InterPro" id="IPR027266">
    <property type="entry name" value="TrmE/GcvT-like"/>
</dbReference>
<feature type="compositionally biased region" description="Polar residues" evidence="9">
    <location>
        <begin position="247"/>
        <end position="265"/>
    </location>
</feature>
<dbReference type="GO" id="GO:0033554">
    <property type="term" value="P:cellular response to stress"/>
    <property type="evidence" value="ECO:0007669"/>
    <property type="project" value="UniProtKB-ARBA"/>
</dbReference>
<feature type="compositionally biased region" description="Basic residues" evidence="9">
    <location>
        <begin position="1617"/>
        <end position="1629"/>
    </location>
</feature>
<comment type="caution">
    <text evidence="13">The sequence shown here is derived from an EMBL/GenBank/DDBJ whole genome shotgun (WGS) entry which is preliminary data.</text>
</comment>
<dbReference type="GO" id="GO:0005525">
    <property type="term" value="F:GTP binding"/>
    <property type="evidence" value="ECO:0007669"/>
    <property type="project" value="UniProtKB-KW"/>
</dbReference>
<dbReference type="InterPro" id="IPR027368">
    <property type="entry name" value="MnmE_dom2"/>
</dbReference>
<evidence type="ECO:0000256" key="3">
    <source>
        <dbReference type="ARBA" id="ARBA00022694"/>
    </source>
</evidence>
<dbReference type="Pfam" id="PF06371">
    <property type="entry name" value="Drf_GBD"/>
    <property type="match status" value="1"/>
</dbReference>
<comment type="similarity">
    <text evidence="7">Belongs to the formin homology family. BNI1 subfamily.</text>
</comment>
<dbReference type="InterPro" id="IPR031168">
    <property type="entry name" value="G_TrmE"/>
</dbReference>
<evidence type="ECO:0000259" key="10">
    <source>
        <dbReference type="PROSITE" id="PS51231"/>
    </source>
</evidence>
<dbReference type="GO" id="GO:0005739">
    <property type="term" value="C:mitochondrion"/>
    <property type="evidence" value="ECO:0007669"/>
    <property type="project" value="UniProtKB-SubCell"/>
</dbReference>
<evidence type="ECO:0000259" key="12">
    <source>
        <dbReference type="PROSITE" id="PS51444"/>
    </source>
</evidence>
<protein>
    <submittedName>
        <fullName evidence="13">Uncharacterized protein</fullName>
    </submittedName>
</protein>
<keyword evidence="6" id="KW-0342">GTP-binding</keyword>
<dbReference type="GO" id="GO:0051016">
    <property type="term" value="P:barbed-end actin filament capping"/>
    <property type="evidence" value="ECO:0007669"/>
    <property type="project" value="TreeGrafter"/>
</dbReference>
<dbReference type="PRINTS" id="PR00326">
    <property type="entry name" value="GTP1OBG"/>
</dbReference>
<dbReference type="GeneID" id="34578226"/>
<feature type="compositionally biased region" description="Low complexity" evidence="9">
    <location>
        <begin position="986"/>
        <end position="995"/>
    </location>
</feature>
<dbReference type="GO" id="GO:0043332">
    <property type="term" value="C:mating projection tip"/>
    <property type="evidence" value="ECO:0007669"/>
    <property type="project" value="TreeGrafter"/>
</dbReference>
<dbReference type="PANTHER" id="PTHR47102:SF2">
    <property type="entry name" value="PROTEIN BNI1"/>
    <property type="match status" value="1"/>
</dbReference>
<dbReference type="CDD" id="cd04164">
    <property type="entry name" value="trmE"/>
    <property type="match status" value="1"/>
</dbReference>
<dbReference type="Gene3D" id="1.10.238.150">
    <property type="entry name" value="Formin, FH3 diaphanous domain"/>
    <property type="match status" value="1"/>
</dbReference>
<dbReference type="PROSITE" id="PS51232">
    <property type="entry name" value="GBD_FH3"/>
    <property type="match status" value="1"/>
</dbReference>
<dbReference type="PROSITE" id="PS51444">
    <property type="entry name" value="FH2"/>
    <property type="match status" value="1"/>
</dbReference>
<dbReference type="InterPro" id="IPR027417">
    <property type="entry name" value="P-loop_NTPase"/>
</dbReference>
<dbReference type="InterPro" id="IPR016024">
    <property type="entry name" value="ARM-type_fold"/>
</dbReference>
<sequence length="2337" mass="255992">MPSSSHADKSRQTSAGKSFFGRKLYKEKPAEDRYDTYGGSYDNLAPPGSAAGSRSSRYSKRSSIQSVDMTHDLDPSSLAPTAGVITSIPFESLPSDTRTPIPIDSMSRPDSSRHEPSPNHLGKAGADFHQYPTWTSTSAPNGSPSHPSGPRPPPHASNTTMSSSQSGDRGARYQQWGRPGSSAANMGPSHNSSSIDSSSNSRTSLDQTSLYSSVSSNARGSNYFASDGSSRTLTPSHSSDRNIGFPPSSSSGRLSNAPSTHQISQPIPAAVPRPQDNYLTRPRDDRIVDQLFLELMQKRGWQNLPEQAKRQMLSYPASKKWTLVHQDRLTELQGEQKRRQNARQTHGHDGLSGLLERADEEGSPEWYVKKVMDDTITSKQLASLSVSLRTQPISWVKAFVEAQGQVALTNVLLKINRRKASGPVPAPPTGDKDLDREYDIAKCLKGLMNNKYGADDALEHQNVLVALVSSLSSPRLNTRKLVSEVLTFLCHWGDGQGHQKVLQSMDKVKHDHNETGRFDAWMRIVEVTIDGRGKMGSLVGASEEYRSGGIGMENLLMEYAVSTMILINMLVDGAETDLQLRCHIRAQFTSCGIKRLLTKMEGFQYEVIDKQIERFHENEAIDYEDLLQRENSSVKDSIEGEVKDMSDPMQIVDAISSKINGSRSHDYFLSAMQHMLLIRENSGEEGLRMFQLVDAMLSYVAMDRRLPDLDLRQGLTFTVQSLLDRLHTDAEARRVYDESLEARQIAEAAIAERDEMRAQVELGAEGLVKKLQKQIEEQAGIIELQQRQNESFKAEVAEVQRLRAQELQRNELETRELYLMLRDAQDIAASNARKAANPEVEADPSQMPGIMDRERLMERLERQLERTKTQFKLEGKVWGQHGPSDRLRELREKMDGEGEDSDEFAETTRRNLDPGSLGSVYRKRSHVPEMGALEDGEEILDNNGQPIDRARLDNLYRHRLNPAQATGLLGELASKVSKFDAEDADATPTAPDAAEGQQLSEKAPVAALPPPPPPGGKMVPPPPPPPGGMAVPPPPPGGQMVPPPPPPPGGAAGLPPPPPPGGKIGLPPPPPPGGAKGVPGLPPPPPPPGGKVGALPPPPPPPGGGGMAPPPPPIPGAKGLMPPPPPPPNAPLGSGWRPAYMVGDVSPGTTLMPSIRPKKKLKALHWDKVDTPQVTVWAAHAPTAEQKEEKYTELAKKGVLDEVERLFMAKETKIFGASTAAKQRKDKKQIISNDLSKNFQIALAKFSQYPAEEVTRMIIHCDKDILDNMVVMDFLQRDEMCNIPENVAKLMAPYSMDWTGPGAASSDREQDPSEITREDQIYLYTAFELNHYWKARNRALALTRSYEPEYEHLSSKLQEVARVSESLRDSVSLMNVLGLILDIGNFMNDANKQAQGFKLSSLARLGMVKDDKNETTFADLVERIVRNQYPEWEGFLDEISGVIGLQKINVDQLRTDAMKYISNIKNVQASLDAGNLSDPKRFHPEDRVSQVVQRSMKDARRKAEQLQLYLDEMVKTYDDIMVFYGEDNADENARRDFFAKLSAFLVEWKKSREKNTSLEESRKRTEASLARKRINVNLANSGPPVETANSPATSGAMDSLLEKLRAAAPQAKDQRDRRRRARLKERHQVRVASGQKPPSDINDAEEEDGAEKPADGEGRVDANGHLSPPIPEEEDGKQEAQISEGEDVADRAASMLLGLRSNSDAGGERQRRRRESADEERRNRRMRRRNPATSGSKDSADGGLPTVQEPASPTQTESVVTDDPPASPPDSQPPPSIVVSEQDDTLSQENPSEDADSTIYALSTAPGRAAIAVVRVSGPASVPIYKALCPNTALPKPRLAALRTLYDPTKPPSQNTVLDAGALVLYFPNPKTVTGEDVLEFHIHGGPAIVKAVLSAISNTNTPNHEVRYAEPGEFTRRAFMNDRLGLPQIEALGDTLSADTEQQRRLAVRGSSDALLKRYEAWRQQLLYARGELEALIDFSEDQHFDESTEELVSSVATQVGALSVQIGFHIRNASRGELLRNGIKVALLGAPNAGKSSLLNRVVGKEAAIVSTEQGTTRDIVDVGVDLGGWYCKLGDMAGIRAESGDGSGEVVIGAVEKEGIRRARERALESDVVIVVVSLEETADGVRLFVEPEVLDAVNDCVDAGKCLLVAINKCDKLHPDLNGGVPQSLSNTIHEIFPAVPADRVFAISCEEAQRGSSTVTTDPGNLQAFLRGLISTFEQIASPLGMDGDGSSQYDLSYWEDSLGVTHRQSSNLQICLDHLDDFMSQASSAKSPGSRKSQIPSIYHESEIDIVTAAEHLRFAADMLAKITGKGESGDVEDVLGVVFEKFCVGK</sequence>
<dbReference type="GO" id="GO:0005938">
    <property type="term" value="C:cell cortex"/>
    <property type="evidence" value="ECO:0007669"/>
    <property type="project" value="UniProtKB-ARBA"/>
</dbReference>
<dbReference type="HAMAP" id="MF_00379">
    <property type="entry name" value="GTPase_MnmE"/>
    <property type="match status" value="1"/>
</dbReference>
<dbReference type="CDD" id="cd14858">
    <property type="entry name" value="TrmE_N"/>
    <property type="match status" value="1"/>
</dbReference>
<dbReference type="GO" id="GO:0015629">
    <property type="term" value="C:actin cytoskeleton"/>
    <property type="evidence" value="ECO:0007669"/>
    <property type="project" value="UniProtKB-ARBA"/>
</dbReference>
<evidence type="ECO:0000256" key="8">
    <source>
        <dbReference type="SAM" id="Coils"/>
    </source>
</evidence>
<feature type="compositionally biased region" description="Pro residues" evidence="9">
    <location>
        <begin position="1765"/>
        <end position="1776"/>
    </location>
</feature>
<dbReference type="GO" id="GO:0003924">
    <property type="term" value="F:GTPase activity"/>
    <property type="evidence" value="ECO:0007669"/>
    <property type="project" value="InterPro"/>
</dbReference>
<dbReference type="InterPro" id="IPR014768">
    <property type="entry name" value="GBD/FH3_dom"/>
</dbReference>
<keyword evidence="3" id="KW-0819">tRNA processing</keyword>
<dbReference type="Gene3D" id="6.10.30.50">
    <property type="match status" value="1"/>
</dbReference>
<feature type="coiled-coil region" evidence="8">
    <location>
        <begin position="768"/>
        <end position="802"/>
    </location>
</feature>
<dbReference type="GO" id="GO:0030010">
    <property type="term" value="P:establishment of cell polarity"/>
    <property type="evidence" value="ECO:0007669"/>
    <property type="project" value="UniProtKB-ARBA"/>
</dbReference>
<dbReference type="SUPFAM" id="SSF103025">
    <property type="entry name" value="Folate-binding domain"/>
    <property type="match status" value="1"/>
</dbReference>
<dbReference type="Gene3D" id="1.25.10.10">
    <property type="entry name" value="Leucine-rich Repeat Variant"/>
    <property type="match status" value="1"/>
</dbReference>
<dbReference type="GO" id="GO:0006400">
    <property type="term" value="P:tRNA modification"/>
    <property type="evidence" value="ECO:0007669"/>
    <property type="project" value="InterPro"/>
</dbReference>
<dbReference type="SUPFAM" id="SSF101447">
    <property type="entry name" value="Formin homology 2 domain (FH2 domain)"/>
    <property type="match status" value="1"/>
</dbReference>
<dbReference type="Pfam" id="PF06367">
    <property type="entry name" value="Drf_FH3"/>
    <property type="match status" value="1"/>
</dbReference>
<evidence type="ECO:0000256" key="2">
    <source>
        <dbReference type="ARBA" id="ARBA00011043"/>
    </source>
</evidence>
<dbReference type="RefSeq" id="XP_022486492.1">
    <property type="nucleotide sequence ID" value="XM_022633492.1"/>
</dbReference>
<dbReference type="SUPFAM" id="SSF116878">
    <property type="entry name" value="TrmE connector domain"/>
    <property type="match status" value="1"/>
</dbReference>
<dbReference type="InterPro" id="IPR014767">
    <property type="entry name" value="DAD_dom"/>
</dbReference>
<feature type="domain" description="GBD/FH3" evidence="11">
    <location>
        <begin position="280"/>
        <end position="708"/>
    </location>
</feature>
<feature type="compositionally biased region" description="Low complexity" evidence="9">
    <location>
        <begin position="189"/>
        <end position="209"/>
    </location>
</feature>
<dbReference type="Gene3D" id="1.20.58.2220">
    <property type="entry name" value="Formin, FH2 domain"/>
    <property type="match status" value="1"/>
</dbReference>
<name>A0A1F5LD76_PENAI</name>
<evidence type="ECO:0000256" key="7">
    <source>
        <dbReference type="ARBA" id="ARBA00037935"/>
    </source>
</evidence>
<dbReference type="STRING" id="1835702.A0A1F5LD76"/>
<dbReference type="InterPro" id="IPR051661">
    <property type="entry name" value="Actin_filament_regulator"/>
</dbReference>
<dbReference type="SMART" id="SM01140">
    <property type="entry name" value="Drf_GBD"/>
    <property type="match status" value="1"/>
</dbReference>
<dbReference type="InterPro" id="IPR025867">
    <property type="entry name" value="MnmE_helical"/>
</dbReference>
<dbReference type="FunFam" id="3.30.1360.120:FF:000007">
    <property type="entry name" value="tRNA modification GTPase GTPBP3, mitochondrial"/>
    <property type="match status" value="1"/>
</dbReference>
<feature type="compositionally biased region" description="Pro residues" evidence="9">
    <location>
        <begin position="1007"/>
        <end position="1073"/>
    </location>
</feature>
<feature type="domain" description="FH2" evidence="12">
    <location>
        <begin position="1151"/>
        <end position="1574"/>
    </location>
</feature>
<dbReference type="EMBL" id="LXJU01000014">
    <property type="protein sequence ID" value="OGE51047.1"/>
    <property type="molecule type" value="Genomic_DNA"/>
</dbReference>
<dbReference type="SUPFAM" id="SSF52540">
    <property type="entry name" value="P-loop containing nucleoside triphosphate hydrolases"/>
    <property type="match status" value="1"/>
</dbReference>
<feature type="domain" description="DAD" evidence="10">
    <location>
        <begin position="1590"/>
        <end position="1622"/>
    </location>
</feature>
<dbReference type="SMART" id="SM00498">
    <property type="entry name" value="FH2"/>
    <property type="match status" value="1"/>
</dbReference>
<comment type="similarity">
    <text evidence="2">Belongs to the TRAFAC class TrmE-Era-EngA-EngB-Septin-like GTPase superfamily. TrmE GTPase family.</text>
</comment>
<dbReference type="FunFam" id="6.10.30.50:FF:000001">
    <property type="entry name" value="Cytokinesis sepA protein"/>
    <property type="match status" value="1"/>
</dbReference>
<dbReference type="GO" id="GO:0003779">
    <property type="term" value="F:actin binding"/>
    <property type="evidence" value="ECO:0007669"/>
    <property type="project" value="InterPro"/>
</dbReference>
<dbReference type="SUPFAM" id="SSF48371">
    <property type="entry name" value="ARM repeat"/>
    <property type="match status" value="1"/>
</dbReference>
<dbReference type="NCBIfam" id="TIGR00231">
    <property type="entry name" value="small_GTP"/>
    <property type="match status" value="1"/>
</dbReference>
<dbReference type="GO" id="GO:0051017">
    <property type="term" value="P:actin filament bundle assembly"/>
    <property type="evidence" value="ECO:0007669"/>
    <property type="project" value="TreeGrafter"/>
</dbReference>
<dbReference type="GO" id="GO:0005934">
    <property type="term" value="C:cellular bud tip"/>
    <property type="evidence" value="ECO:0007669"/>
    <property type="project" value="UniProtKB-ARBA"/>
</dbReference>
<dbReference type="InterPro" id="IPR004520">
    <property type="entry name" value="GTPase_MnmE"/>
</dbReference>
<dbReference type="Pfam" id="PF01926">
    <property type="entry name" value="MMR_HSR1"/>
    <property type="match status" value="1"/>
</dbReference>
<dbReference type="InterPro" id="IPR006073">
    <property type="entry name" value="GTP-bd"/>
</dbReference>
<dbReference type="FunFam" id="1.25.10.10:FF:000291">
    <property type="entry name" value="Cytokinesis protein sepA"/>
    <property type="match status" value="1"/>
</dbReference>
<dbReference type="GO" id="GO:0032991">
    <property type="term" value="C:protein-containing complex"/>
    <property type="evidence" value="ECO:0007669"/>
    <property type="project" value="UniProtKB-ARBA"/>
</dbReference>
<gene>
    <name evidence="13" type="ORF">PENARI_c014G05049</name>
</gene>
<evidence type="ECO:0000256" key="1">
    <source>
        <dbReference type="ARBA" id="ARBA00004173"/>
    </source>
</evidence>
<feature type="compositionally biased region" description="Pro residues" evidence="9">
    <location>
        <begin position="1080"/>
        <end position="1130"/>
    </location>
</feature>
<dbReference type="GO" id="GO:1903475">
    <property type="term" value="P:mitotic actomyosin contractile ring assembly"/>
    <property type="evidence" value="ECO:0007669"/>
    <property type="project" value="TreeGrafter"/>
</dbReference>
<dbReference type="Gene3D" id="1.20.120.430">
    <property type="entry name" value="tRNA modification GTPase MnmE domain 2"/>
    <property type="match status" value="1"/>
</dbReference>
<evidence type="ECO:0000256" key="5">
    <source>
        <dbReference type="ARBA" id="ARBA00023054"/>
    </source>
</evidence>
<feature type="compositionally biased region" description="Basic and acidic residues" evidence="9">
    <location>
        <begin position="1650"/>
        <end position="1662"/>
    </location>
</feature>
<evidence type="ECO:0000313" key="14">
    <source>
        <dbReference type="Proteomes" id="UP000177622"/>
    </source>
</evidence>
<feature type="region of interest" description="Disordered" evidence="9">
    <location>
        <begin position="1"/>
        <end position="282"/>
    </location>
</feature>
<dbReference type="PROSITE" id="PS51231">
    <property type="entry name" value="DAD"/>
    <property type="match status" value="1"/>
</dbReference>
<dbReference type="InterPro" id="IPR018948">
    <property type="entry name" value="GTP-bd_TrmE_N"/>
</dbReference>
<dbReference type="GO" id="GO:0032153">
    <property type="term" value="C:cell division site"/>
    <property type="evidence" value="ECO:0007669"/>
    <property type="project" value="UniProtKB-ARBA"/>
</dbReference>
<dbReference type="OrthoDB" id="1104827at2759"/>
<evidence type="ECO:0000313" key="13">
    <source>
        <dbReference type="EMBL" id="OGE51047.1"/>
    </source>
</evidence>
<dbReference type="Pfam" id="PF12631">
    <property type="entry name" value="MnmE_helical"/>
    <property type="match status" value="1"/>
</dbReference>